<protein>
    <recommendedName>
        <fullName evidence="7">Amidophosphoribosyltransferase</fullName>
        <shortName evidence="7">ATase</shortName>
        <ecNumber evidence="7">2.4.2.14</ecNumber>
    </recommendedName>
    <alternativeName>
        <fullName evidence="7">Glutamine phosphoribosylpyrophosphate amidotransferase</fullName>
        <shortName evidence="7">GPATase</shortName>
    </alternativeName>
</protein>
<dbReference type="Gene3D" id="3.40.50.2020">
    <property type="match status" value="1"/>
</dbReference>
<dbReference type="InterPro" id="IPR017932">
    <property type="entry name" value="GATase_2_dom"/>
</dbReference>
<feature type="binding site" evidence="7 11">
    <location>
        <position position="477"/>
    </location>
    <ligand>
        <name>[4Fe-4S] cluster</name>
        <dbReference type="ChEBI" id="CHEBI:49883"/>
    </ligand>
</feature>
<evidence type="ECO:0000313" key="13">
    <source>
        <dbReference type="EMBL" id="CAB3390258.1"/>
    </source>
</evidence>
<dbReference type="SUPFAM" id="SSF53271">
    <property type="entry name" value="PRTase-like"/>
    <property type="match status" value="1"/>
</dbReference>
<keyword evidence="4 7" id="KW-0808">Transferase</keyword>
<comment type="pathway">
    <text evidence="1 7 8">Purine metabolism; IMP biosynthesis via de novo pathway; N(1)-(5-phospho-D-ribosyl)glycinamide from 5-phospho-alpha-D-ribose 1-diphosphate: step 1/2.</text>
</comment>
<comment type="function">
    <text evidence="7">Catalyzes the formation of phosphoribosylamine from phosphoribosylpyrophosphate (PRPP) and glutamine.</text>
</comment>
<evidence type="ECO:0000256" key="1">
    <source>
        <dbReference type="ARBA" id="ARBA00005209"/>
    </source>
</evidence>
<feature type="domain" description="Glutamine amidotransferase type-2" evidence="12">
    <location>
        <begin position="35"/>
        <end position="253"/>
    </location>
</feature>
<gene>
    <name evidence="7 13" type="primary">purF</name>
    <name evidence="13" type="ORF">COOX1_0318</name>
</gene>
<dbReference type="InterPro" id="IPR005854">
    <property type="entry name" value="PurF"/>
</dbReference>
<dbReference type="EC" id="2.4.2.14" evidence="7"/>
<keyword evidence="7 11" id="KW-0411">Iron-sulfur</keyword>
<dbReference type="InterPro" id="IPR035584">
    <property type="entry name" value="PurF_N"/>
</dbReference>
<dbReference type="GO" id="GO:0004044">
    <property type="term" value="F:amidophosphoribosyltransferase activity"/>
    <property type="evidence" value="ECO:0007669"/>
    <property type="project" value="UniProtKB-UniRule"/>
</dbReference>
<feature type="binding site" evidence="7 11">
    <location>
        <position position="480"/>
    </location>
    <ligand>
        <name>[4Fe-4S] cluster</name>
        <dbReference type="ChEBI" id="CHEBI:49883"/>
    </ligand>
</feature>
<dbReference type="GO" id="GO:0006189">
    <property type="term" value="P:'de novo' IMP biosynthetic process"/>
    <property type="evidence" value="ECO:0007669"/>
    <property type="project" value="UniProtKB-UniRule"/>
</dbReference>
<keyword evidence="5 7" id="KW-0658">Purine biosynthesis</keyword>
<dbReference type="NCBIfam" id="TIGR01134">
    <property type="entry name" value="purF"/>
    <property type="match status" value="1"/>
</dbReference>
<accession>A0A6F9E0A0</accession>
<proteinExistence type="inferred from homology"/>
<keyword evidence="7 11" id="KW-0408">Iron</keyword>
<comment type="cofactor">
    <cofactor evidence="7 10">
        <name>Mg(2+)</name>
        <dbReference type="ChEBI" id="CHEBI:18420"/>
    </cofactor>
    <text evidence="7 10">Binds 1 Mg(2+) ion per subunit.</text>
</comment>
<dbReference type="Proteomes" id="UP000502196">
    <property type="component" value="Chromosome"/>
</dbReference>
<organism evidence="13 14">
    <name type="scientific">Kyrpidia spormannii</name>
    <dbReference type="NCBI Taxonomy" id="2055160"/>
    <lineage>
        <taxon>Bacteria</taxon>
        <taxon>Bacillati</taxon>
        <taxon>Bacillota</taxon>
        <taxon>Bacilli</taxon>
        <taxon>Bacillales</taxon>
        <taxon>Alicyclobacillaceae</taxon>
        <taxon>Kyrpidia</taxon>
    </lineage>
</organism>
<feature type="active site" description="Nucleophile" evidence="7 9">
    <location>
        <position position="35"/>
    </location>
</feature>
<evidence type="ECO:0000313" key="14">
    <source>
        <dbReference type="Proteomes" id="UP000502196"/>
    </source>
</evidence>
<keyword evidence="7" id="KW-0004">4Fe-4S</keyword>
<keyword evidence="6 7" id="KW-0315">Glutamine amidotransferase</keyword>
<evidence type="ECO:0000256" key="6">
    <source>
        <dbReference type="ARBA" id="ARBA00022962"/>
    </source>
</evidence>
<dbReference type="AlphaFoldDB" id="A0A6F9E0A0"/>
<keyword evidence="7 10" id="KW-0479">Metal-binding</keyword>
<feature type="binding site" evidence="7 10">
    <location>
        <position position="379"/>
    </location>
    <ligand>
        <name>Mg(2+)</name>
        <dbReference type="ChEBI" id="CHEBI:18420"/>
    </ligand>
</feature>
<evidence type="ECO:0000256" key="4">
    <source>
        <dbReference type="ARBA" id="ARBA00022679"/>
    </source>
</evidence>
<dbReference type="CDD" id="cd06223">
    <property type="entry name" value="PRTases_typeI"/>
    <property type="match status" value="1"/>
</dbReference>
<dbReference type="Pfam" id="PF13522">
    <property type="entry name" value="GATase_6"/>
    <property type="match status" value="1"/>
</dbReference>
<dbReference type="InterPro" id="IPR029057">
    <property type="entry name" value="PRTase-like"/>
</dbReference>
<evidence type="ECO:0000256" key="2">
    <source>
        <dbReference type="ARBA" id="ARBA00010138"/>
    </source>
</evidence>
<dbReference type="PANTHER" id="PTHR11907">
    <property type="entry name" value="AMIDOPHOSPHORIBOSYLTRANSFERASE"/>
    <property type="match status" value="1"/>
</dbReference>
<feature type="binding site" evidence="7 11">
    <location>
        <position position="269"/>
    </location>
    <ligand>
        <name>[4Fe-4S] cluster</name>
        <dbReference type="ChEBI" id="CHEBI:49883"/>
    </ligand>
</feature>
<dbReference type="PROSITE" id="PS51278">
    <property type="entry name" value="GATASE_TYPE_2"/>
    <property type="match status" value="1"/>
</dbReference>
<feature type="binding site" evidence="7 10">
    <location>
        <position position="378"/>
    </location>
    <ligand>
        <name>Mg(2+)</name>
        <dbReference type="ChEBI" id="CHEBI:18420"/>
    </ligand>
</feature>
<evidence type="ECO:0000256" key="10">
    <source>
        <dbReference type="PIRSR" id="PIRSR000485-2"/>
    </source>
</evidence>
<evidence type="ECO:0000256" key="11">
    <source>
        <dbReference type="PIRSR" id="PIRSR000485-3"/>
    </source>
</evidence>
<dbReference type="SUPFAM" id="SSF56235">
    <property type="entry name" value="N-terminal nucleophile aminohydrolases (Ntn hydrolases)"/>
    <property type="match status" value="1"/>
</dbReference>
<dbReference type="GO" id="GO:0051539">
    <property type="term" value="F:4 iron, 4 sulfur cluster binding"/>
    <property type="evidence" value="ECO:0007669"/>
    <property type="project" value="UniProtKB-KW"/>
</dbReference>
<evidence type="ECO:0000256" key="9">
    <source>
        <dbReference type="PIRSR" id="PIRSR000485-1"/>
    </source>
</evidence>
<comment type="cofactor">
    <cofactor evidence="7 11">
        <name>[4Fe-4S] cluster</name>
        <dbReference type="ChEBI" id="CHEBI:49883"/>
    </cofactor>
    <text evidence="7 11">Binds 1 [4Fe-4S] cluster per subunit.</text>
</comment>
<dbReference type="CDD" id="cd00715">
    <property type="entry name" value="GPATase_N"/>
    <property type="match status" value="1"/>
</dbReference>
<comment type="catalytic activity">
    <reaction evidence="7 8">
        <text>5-phospho-beta-D-ribosylamine + L-glutamate + diphosphate = 5-phospho-alpha-D-ribose 1-diphosphate + L-glutamine + H2O</text>
        <dbReference type="Rhea" id="RHEA:14905"/>
        <dbReference type="ChEBI" id="CHEBI:15377"/>
        <dbReference type="ChEBI" id="CHEBI:29985"/>
        <dbReference type="ChEBI" id="CHEBI:33019"/>
        <dbReference type="ChEBI" id="CHEBI:58017"/>
        <dbReference type="ChEBI" id="CHEBI:58359"/>
        <dbReference type="ChEBI" id="CHEBI:58681"/>
        <dbReference type="EC" id="2.4.2.14"/>
    </reaction>
</comment>
<dbReference type="GO" id="GO:0009113">
    <property type="term" value="P:purine nucleobase biosynthetic process"/>
    <property type="evidence" value="ECO:0007669"/>
    <property type="project" value="UniProtKB-UniRule"/>
</dbReference>
<evidence type="ECO:0000256" key="8">
    <source>
        <dbReference type="PIRNR" id="PIRNR000485"/>
    </source>
</evidence>
<dbReference type="InterPro" id="IPR029055">
    <property type="entry name" value="Ntn_hydrolases_N"/>
</dbReference>
<evidence type="ECO:0000256" key="5">
    <source>
        <dbReference type="ARBA" id="ARBA00022755"/>
    </source>
</evidence>
<evidence type="ECO:0000256" key="7">
    <source>
        <dbReference type="HAMAP-Rule" id="MF_01931"/>
    </source>
</evidence>
<feature type="binding site" evidence="7 11">
    <location>
        <position position="415"/>
    </location>
    <ligand>
        <name>[4Fe-4S] cluster</name>
        <dbReference type="ChEBI" id="CHEBI:49883"/>
    </ligand>
</feature>
<comment type="similarity">
    <text evidence="2 7 8">In the C-terminal section; belongs to the purine/pyrimidine phosphoribosyltransferase family.</text>
</comment>
<dbReference type="UniPathway" id="UPA00074">
    <property type="reaction ID" value="UER00124"/>
</dbReference>
<evidence type="ECO:0000256" key="3">
    <source>
        <dbReference type="ARBA" id="ARBA00022676"/>
    </source>
</evidence>
<keyword evidence="3 7" id="KW-0328">Glycosyltransferase</keyword>
<dbReference type="EMBL" id="LR792683">
    <property type="protein sequence ID" value="CAB3390258.1"/>
    <property type="molecule type" value="Genomic_DNA"/>
</dbReference>
<keyword evidence="7 10" id="KW-0460">Magnesium</keyword>
<reference evidence="13 14" key="1">
    <citation type="submission" date="2020-04" db="EMBL/GenBank/DDBJ databases">
        <authorList>
            <person name="Hogendoorn C."/>
        </authorList>
    </citation>
    <scope>NUCLEOTIDE SEQUENCE [LARGE SCALE GENOMIC DNA]</scope>
    <source>
        <strain evidence="13">COOX1</strain>
    </source>
</reference>
<evidence type="ECO:0000259" key="12">
    <source>
        <dbReference type="PROSITE" id="PS51278"/>
    </source>
</evidence>
<dbReference type="InterPro" id="IPR000836">
    <property type="entry name" value="PRTase_dom"/>
</dbReference>
<dbReference type="GO" id="GO:0000287">
    <property type="term" value="F:magnesium ion binding"/>
    <property type="evidence" value="ECO:0007669"/>
    <property type="project" value="UniProtKB-UniRule"/>
</dbReference>
<dbReference type="Pfam" id="PF00156">
    <property type="entry name" value="Pribosyltran"/>
    <property type="match status" value="1"/>
</dbReference>
<dbReference type="HAMAP" id="MF_01931">
    <property type="entry name" value="PurF"/>
    <property type="match status" value="1"/>
</dbReference>
<dbReference type="PIRSF" id="PIRSF000485">
    <property type="entry name" value="Amd_phspho_trans"/>
    <property type="match status" value="1"/>
</dbReference>
<dbReference type="Gene3D" id="3.60.20.10">
    <property type="entry name" value="Glutamine Phosphoribosylpyrophosphate, subunit 1, domain 1"/>
    <property type="match status" value="1"/>
</dbReference>
<sequence>MGASGEPGRGVIGVNGEWGEAWPDAGSGRHWHEECGVFGAWGCDHAAQLTYYALYALQHRGQESAGIATVDGGEMFHHRGLGLVAEVFGPEDLERLAGKAAVGHVRYSTTGANKLVNAQPMVFDVHGGPLALGHNGNLVNAGVLRRELEDQGSIFQSTSDTEVVAHLIARHRGGSLVDAIVDSLRTVQGAYAFVFLTPDGLVAARDPQGLRPMALGRFGSGWVVASETCAFDTIGAEFVRDIEPGELLVINGGGVQPVRFAEASRKALCTFEYIYFARPDSDIDGRNVHLVRKAMGKRLAEEAPTEADVVIGVPDSSISAAVGYAEAAGIPYEMGLIKNKYIGRTFIQPSQALRERGVRLKLNPVRKVVEGKRVVMVDDSIVRGTTSRRIVQMLRDAGAREVHVRISSPPVRFPCYYGIDTSAREELLAARLSVEEMTRAIGADSLAFLSEDGMLQALGAGPEAAGRGQGGPGDTFCNACFHGWYPTRLYDDLGKHVMEMAAHRGGYS</sequence>
<feature type="binding site" evidence="7 10">
    <location>
        <position position="316"/>
    </location>
    <ligand>
        <name>Mg(2+)</name>
        <dbReference type="ChEBI" id="CHEBI:18420"/>
    </ligand>
</feature>
<name>A0A6F9E0A0_9BACL</name>